<evidence type="ECO:0000313" key="2">
    <source>
        <dbReference type="Proteomes" id="UP001163324"/>
    </source>
</evidence>
<evidence type="ECO:0000313" key="1">
    <source>
        <dbReference type="EMBL" id="KAI9900421.1"/>
    </source>
</evidence>
<proteinExistence type="predicted"/>
<protein>
    <submittedName>
        <fullName evidence="1">Uncharacterized protein</fullName>
    </submittedName>
</protein>
<accession>A0ACC0V3S6</accession>
<dbReference type="EMBL" id="CM047943">
    <property type="protein sequence ID" value="KAI9900421.1"/>
    <property type="molecule type" value="Genomic_DNA"/>
</dbReference>
<sequence length="925" mass="102937">MATNPFDTPYTGASLFDIYNDAVPVPRNNAPRLPSGACNFVDLGPGANGARCGCRRFWTRSAVGSPTVDGAGWCMCNHHACFHDHGDQEEASPDGRTHGQENERPKTGREPLSPMMALYSRSPTPIPGQPMPSFVKDDGLSFLNWSPGPAFDEAIPAPAPATQPHGSLPDTLPWDPSYQTHPNTDRLPPYSQGLVSQTASTTSSVQARYMRPFGGKGLNTLASAKPQAPSPLRTGQLLRPQDREADSFVLVSQDRTSLGQQSATQQEPRVMTMENAVTRESFKNLTDTVSGHEQRLDRLETVSFSAPGHEDCHEKHDHIDLRVTDLETRIEEVEKLGKTDRNDEVATQSIASFSTSGTGRVIHSQELVSQIQSLQAQVATLQSAIPAYNHAWEVEVVFLPFPLKRVWQGINNFKLEPNMGSDDWTQLPMTYSTTTLRSQSPFMGDWASPDHDAEWLMPRACGDKSVTDKRLRSRGLVKTVSVTGPDARSVQLAMHAAFGSVLREMGLEARPQPQHQPDPRLSRFLGLQSSWVPLRKIHKDSRLRFLSPGEMLSPAMWDIQFLNSIMMRSSEPRLFVTHPNAYLQDMQAYETGWTWQKLREMPRVYPDVPDVTESQAIPEGDALEECWAWAENLDESPHANTSMNLRQQRFRSASPHPQITTTTSKAWRSSSPTIAAGHQPPILKGRRGSRPPHIRTDSISSALPVAYSPAVGRHRVSSNGQSRRSSPAPKNISQYAVIKRRRTRSPSHARFTPRWTASPSPMPMGAGERHTVRGTTPFAYATPYSNDPGPLQDVRSLREGSAAPMMYEYHSKDDDEMNDSYYEDVEVYESTSEEGQEDRTSIRDVQNVTHVQPHPARGPHHAQLPEDEPWPGIEDQEQLSDGENIDPSSLPTDQQSNASSQPSEYPSTQRRWPNVEAGFSIHEDN</sequence>
<reference evidence="1" key="1">
    <citation type="submission" date="2022-10" db="EMBL/GenBank/DDBJ databases">
        <title>Complete Genome of Trichothecium roseum strain YXFP-22015, a Plant Pathogen Isolated from Citrus.</title>
        <authorList>
            <person name="Wang Y."/>
            <person name="Zhu L."/>
        </authorList>
    </citation>
    <scope>NUCLEOTIDE SEQUENCE</scope>
    <source>
        <strain evidence="1">YXFP-22015</strain>
    </source>
</reference>
<comment type="caution">
    <text evidence="1">The sequence shown here is derived from an EMBL/GenBank/DDBJ whole genome shotgun (WGS) entry which is preliminary data.</text>
</comment>
<organism evidence="1 2">
    <name type="scientific">Trichothecium roseum</name>
    <dbReference type="NCBI Taxonomy" id="47278"/>
    <lineage>
        <taxon>Eukaryota</taxon>
        <taxon>Fungi</taxon>
        <taxon>Dikarya</taxon>
        <taxon>Ascomycota</taxon>
        <taxon>Pezizomycotina</taxon>
        <taxon>Sordariomycetes</taxon>
        <taxon>Hypocreomycetidae</taxon>
        <taxon>Hypocreales</taxon>
        <taxon>Hypocreales incertae sedis</taxon>
        <taxon>Trichothecium</taxon>
    </lineage>
</organism>
<gene>
    <name evidence="1" type="ORF">N3K66_004683</name>
</gene>
<dbReference type="Proteomes" id="UP001163324">
    <property type="component" value="Chromosome 4"/>
</dbReference>
<keyword evidence="2" id="KW-1185">Reference proteome</keyword>
<name>A0ACC0V3S6_9HYPO</name>